<feature type="repeat" description="TPR" evidence="3">
    <location>
        <begin position="117"/>
        <end position="150"/>
    </location>
</feature>
<dbReference type="PANTHER" id="PTHR45831:SF2">
    <property type="entry name" value="LD24721P"/>
    <property type="match status" value="1"/>
</dbReference>
<dbReference type="GO" id="GO:0016020">
    <property type="term" value="C:membrane"/>
    <property type="evidence" value="ECO:0007669"/>
    <property type="project" value="TreeGrafter"/>
</dbReference>
<dbReference type="GO" id="GO:0072380">
    <property type="term" value="C:TRC complex"/>
    <property type="evidence" value="ECO:0007669"/>
    <property type="project" value="TreeGrafter"/>
</dbReference>
<dbReference type="InterPro" id="IPR047150">
    <property type="entry name" value="SGT"/>
</dbReference>
<dbReference type="Pfam" id="PF13181">
    <property type="entry name" value="TPR_8"/>
    <property type="match status" value="2"/>
</dbReference>
<dbReference type="PANTHER" id="PTHR45831">
    <property type="entry name" value="LD24721P"/>
    <property type="match status" value="1"/>
</dbReference>
<evidence type="ECO:0000313" key="5">
    <source>
        <dbReference type="Proteomes" id="UP000476411"/>
    </source>
</evidence>
<dbReference type="Proteomes" id="UP000476411">
    <property type="component" value="Chromosome"/>
</dbReference>
<gene>
    <name evidence="4" type="ORF">GWR21_04270</name>
</gene>
<evidence type="ECO:0000256" key="1">
    <source>
        <dbReference type="ARBA" id="ARBA00022737"/>
    </source>
</evidence>
<keyword evidence="2 3" id="KW-0802">TPR repeat</keyword>
<dbReference type="SMART" id="SM00028">
    <property type="entry name" value="TPR"/>
    <property type="match status" value="3"/>
</dbReference>
<evidence type="ECO:0000256" key="2">
    <source>
        <dbReference type="ARBA" id="ARBA00022803"/>
    </source>
</evidence>
<evidence type="ECO:0000256" key="3">
    <source>
        <dbReference type="PROSITE-ProRule" id="PRU00339"/>
    </source>
</evidence>
<dbReference type="InterPro" id="IPR011990">
    <property type="entry name" value="TPR-like_helical_dom_sf"/>
</dbReference>
<dbReference type="InterPro" id="IPR019734">
    <property type="entry name" value="TPR_rpt"/>
</dbReference>
<dbReference type="SUPFAM" id="SSF48452">
    <property type="entry name" value="TPR-like"/>
    <property type="match status" value="1"/>
</dbReference>
<keyword evidence="1" id="KW-0677">Repeat</keyword>
<dbReference type="GO" id="GO:0006620">
    <property type="term" value="P:post-translational protein targeting to endoplasmic reticulum membrane"/>
    <property type="evidence" value="ECO:0007669"/>
    <property type="project" value="TreeGrafter"/>
</dbReference>
<proteinExistence type="predicted"/>
<dbReference type="PROSITE" id="PS50005">
    <property type="entry name" value="TPR"/>
    <property type="match status" value="2"/>
</dbReference>
<accession>A0A6B9ZC04</accession>
<protein>
    <submittedName>
        <fullName evidence="4">Tetratricopeptide repeat protein</fullName>
    </submittedName>
</protein>
<dbReference type="EMBL" id="CP048113">
    <property type="protein sequence ID" value="QHS58844.1"/>
    <property type="molecule type" value="Genomic_DNA"/>
</dbReference>
<dbReference type="KEGG" id="chih:GWR21_04270"/>
<dbReference type="Gene3D" id="1.25.40.10">
    <property type="entry name" value="Tetratricopeptide repeat domain"/>
    <property type="match status" value="1"/>
</dbReference>
<dbReference type="RefSeq" id="WP_162330547.1">
    <property type="nucleotide sequence ID" value="NZ_CP048113.1"/>
</dbReference>
<organism evidence="4 5">
    <name type="scientific">Chitinophaga agri</name>
    <dbReference type="NCBI Taxonomy" id="2703787"/>
    <lineage>
        <taxon>Bacteria</taxon>
        <taxon>Pseudomonadati</taxon>
        <taxon>Bacteroidota</taxon>
        <taxon>Chitinophagia</taxon>
        <taxon>Chitinophagales</taxon>
        <taxon>Chitinophagaceae</taxon>
        <taxon>Chitinophaga</taxon>
    </lineage>
</organism>
<name>A0A6B9ZC04_9BACT</name>
<evidence type="ECO:0000313" key="4">
    <source>
        <dbReference type="EMBL" id="QHS58844.1"/>
    </source>
</evidence>
<dbReference type="GO" id="GO:0060090">
    <property type="term" value="F:molecular adaptor activity"/>
    <property type="evidence" value="ECO:0007669"/>
    <property type="project" value="TreeGrafter"/>
</dbReference>
<dbReference type="AlphaFoldDB" id="A0A6B9ZC04"/>
<feature type="repeat" description="TPR" evidence="3">
    <location>
        <begin position="185"/>
        <end position="218"/>
    </location>
</feature>
<keyword evidence="5" id="KW-1185">Reference proteome</keyword>
<sequence>MSLFKNIFSGSKPKHTDFSPGDIFYMESGKKYQLYKLLAVDAAFDCYHVLSYAPLDSLPAVAELPVIPVFIYHSPVDKNGFPNAKLWTNAPVTADDLIGYHEYLRQTQAPKEYIPLANHYYKTGNSLAKEKKYEASIDAYSKAIDLFPQFFEALDNRAFSKMDLGRWGEAIADFSLSLELRPNSLLAEFSIGECYFKMRDYQHAKRQFEIALTIAPGNEHATRYLAMVNDILSEQ</sequence>
<reference evidence="4 5" key="1">
    <citation type="submission" date="2020-01" db="EMBL/GenBank/DDBJ databases">
        <title>Complete genome sequence of Chitinophaga sp. H33E-04 isolated from quinoa roots.</title>
        <authorList>
            <person name="Weon H.-Y."/>
            <person name="Lee S.A."/>
        </authorList>
    </citation>
    <scope>NUCLEOTIDE SEQUENCE [LARGE SCALE GENOMIC DNA]</scope>
    <source>
        <strain evidence="4 5">H33E-04</strain>
    </source>
</reference>